<name>A0AAX3FS06_9PSED</name>
<evidence type="ECO:0000256" key="1">
    <source>
        <dbReference type="SAM" id="MobiDB-lite"/>
    </source>
</evidence>
<sequence length="51" mass="5989">MPTSGVSKYKQQTPRPQTLNLPKHIKPKAIEQDRIRAGYFLSFTPQKRHLR</sequence>
<organism evidence="2 3">
    <name type="scientific">Pseudomonas chlororaphis</name>
    <dbReference type="NCBI Taxonomy" id="587753"/>
    <lineage>
        <taxon>Bacteria</taxon>
        <taxon>Pseudomonadati</taxon>
        <taxon>Pseudomonadota</taxon>
        <taxon>Gammaproteobacteria</taxon>
        <taxon>Pseudomonadales</taxon>
        <taxon>Pseudomonadaceae</taxon>
        <taxon>Pseudomonas</taxon>
    </lineage>
</organism>
<dbReference type="EMBL" id="LR134334">
    <property type="protein sequence ID" value="VEF73494.1"/>
    <property type="molecule type" value="Genomic_DNA"/>
</dbReference>
<dbReference type="Proteomes" id="UP000277437">
    <property type="component" value="Chromosome"/>
</dbReference>
<gene>
    <name evidence="2" type="ORF">NCTC7357_01758</name>
</gene>
<feature type="region of interest" description="Disordered" evidence="1">
    <location>
        <begin position="1"/>
        <end position="20"/>
    </location>
</feature>
<reference evidence="2 3" key="1">
    <citation type="submission" date="2018-12" db="EMBL/GenBank/DDBJ databases">
        <authorList>
            <consortium name="Pathogen Informatics"/>
        </authorList>
    </citation>
    <scope>NUCLEOTIDE SEQUENCE [LARGE SCALE GENOMIC DNA]</scope>
    <source>
        <strain evidence="2 3">NCTC7357</strain>
    </source>
</reference>
<evidence type="ECO:0000313" key="3">
    <source>
        <dbReference type="Proteomes" id="UP000277437"/>
    </source>
</evidence>
<accession>A0AAX3FS06</accession>
<dbReference type="AlphaFoldDB" id="A0AAX3FS06"/>
<protein>
    <submittedName>
        <fullName evidence="2">Uncharacterized protein</fullName>
    </submittedName>
</protein>
<proteinExistence type="predicted"/>
<evidence type="ECO:0000313" key="2">
    <source>
        <dbReference type="EMBL" id="VEF73494.1"/>
    </source>
</evidence>